<keyword evidence="3 6" id="KW-1133">Transmembrane helix</keyword>
<dbReference type="PANTHER" id="PTHR33048">
    <property type="entry name" value="PTH11-LIKE INTEGRAL MEMBRANE PROTEIN (AFU_ORTHOLOGUE AFUA_5G11245)"/>
    <property type="match status" value="1"/>
</dbReference>
<dbReference type="InterPro" id="IPR049326">
    <property type="entry name" value="Rhodopsin_dom_fungi"/>
</dbReference>
<dbReference type="InterPro" id="IPR052337">
    <property type="entry name" value="SAT4-like"/>
</dbReference>
<comment type="similarity">
    <text evidence="5">Belongs to the SAT4 family.</text>
</comment>
<protein>
    <recommendedName>
        <fullName evidence="7">Rhodopsin domain-containing protein</fullName>
    </recommendedName>
</protein>
<evidence type="ECO:0000256" key="1">
    <source>
        <dbReference type="ARBA" id="ARBA00004141"/>
    </source>
</evidence>
<dbReference type="EMBL" id="KN847485">
    <property type="protein sequence ID" value="KIW99736.1"/>
    <property type="molecule type" value="Genomic_DNA"/>
</dbReference>
<evidence type="ECO:0000256" key="6">
    <source>
        <dbReference type="SAM" id="Phobius"/>
    </source>
</evidence>
<gene>
    <name evidence="8" type="ORF">Z518_11149</name>
</gene>
<sequence length="314" mass="35352">MTQMAYGVRPRDRSRLNLVVTAVFLALASFLSIIRVCVRFTTGFVVDDYIILIVMVGATAVSIIDLACEWFIFLISAGQHIIHFAAIHLAVGRDIWTIPPRQIDDPLKFFYTSELIYIAVQQLTKFAVLAFYVRLFPQQYVQRGAYALMALCVLYPLAFESVTALQCTPVSYFWRKWRSPGKGWCINVNATVWAGAAINITLDIVILVMPLPAIKNLAMTKKQKLQILSMFGVGAFVTIVSILRLQSLVSFGRQQNLSWGLLPVTIWSLIELDVSIICVCMPAMRVFLRRTWPLVLRSTTCCSQGIMAQPWSTT</sequence>
<feature type="domain" description="Rhodopsin" evidence="7">
    <location>
        <begin position="35"/>
        <end position="290"/>
    </location>
</feature>
<feature type="transmembrane region" description="Helical" evidence="6">
    <location>
        <begin position="16"/>
        <end position="38"/>
    </location>
</feature>
<name>A0A0D2FCA3_9EURO</name>
<feature type="transmembrane region" description="Helical" evidence="6">
    <location>
        <begin position="265"/>
        <end position="288"/>
    </location>
</feature>
<evidence type="ECO:0000259" key="7">
    <source>
        <dbReference type="Pfam" id="PF20684"/>
    </source>
</evidence>
<reference evidence="8 9" key="1">
    <citation type="submission" date="2015-01" db="EMBL/GenBank/DDBJ databases">
        <title>The Genome Sequence of Rhinocladiella mackenzie CBS 650.93.</title>
        <authorList>
            <consortium name="The Broad Institute Genomics Platform"/>
            <person name="Cuomo C."/>
            <person name="de Hoog S."/>
            <person name="Gorbushina A."/>
            <person name="Stielow B."/>
            <person name="Teixiera M."/>
            <person name="Abouelleil A."/>
            <person name="Chapman S.B."/>
            <person name="Priest M."/>
            <person name="Young S.K."/>
            <person name="Wortman J."/>
            <person name="Nusbaum C."/>
            <person name="Birren B."/>
        </authorList>
    </citation>
    <scope>NUCLEOTIDE SEQUENCE [LARGE SCALE GENOMIC DNA]</scope>
    <source>
        <strain evidence="8 9">CBS 650.93</strain>
    </source>
</reference>
<keyword evidence="2 6" id="KW-0812">Transmembrane</keyword>
<accession>A0A0D2FCA3</accession>
<dbReference type="AlphaFoldDB" id="A0A0D2FCA3"/>
<feature type="transmembrane region" description="Helical" evidence="6">
    <location>
        <begin position="145"/>
        <end position="172"/>
    </location>
</feature>
<dbReference type="HOGENOM" id="CLU_028200_6_4_1"/>
<evidence type="ECO:0000256" key="5">
    <source>
        <dbReference type="ARBA" id="ARBA00038359"/>
    </source>
</evidence>
<feature type="transmembrane region" description="Helical" evidence="6">
    <location>
        <begin position="225"/>
        <end position="245"/>
    </location>
</feature>
<dbReference type="PANTHER" id="PTHR33048:SF160">
    <property type="entry name" value="SAT4 FAMILY MEMBRANE PROTEIN"/>
    <property type="match status" value="1"/>
</dbReference>
<keyword evidence="9" id="KW-1185">Reference proteome</keyword>
<dbReference type="GeneID" id="25299220"/>
<evidence type="ECO:0000313" key="9">
    <source>
        <dbReference type="Proteomes" id="UP000053617"/>
    </source>
</evidence>
<dbReference type="Proteomes" id="UP000053617">
    <property type="component" value="Unassembled WGS sequence"/>
</dbReference>
<feature type="transmembrane region" description="Helical" evidence="6">
    <location>
        <begin position="192"/>
        <end position="213"/>
    </location>
</feature>
<evidence type="ECO:0000256" key="2">
    <source>
        <dbReference type="ARBA" id="ARBA00022692"/>
    </source>
</evidence>
<keyword evidence="4 6" id="KW-0472">Membrane</keyword>
<proteinExistence type="inferred from homology"/>
<dbReference type="OrthoDB" id="4117068at2759"/>
<dbReference type="Pfam" id="PF20684">
    <property type="entry name" value="Fung_rhodopsin"/>
    <property type="match status" value="1"/>
</dbReference>
<feature type="transmembrane region" description="Helical" evidence="6">
    <location>
        <begin position="50"/>
        <end position="73"/>
    </location>
</feature>
<comment type="subcellular location">
    <subcellularLocation>
        <location evidence="1">Membrane</location>
        <topology evidence="1">Multi-pass membrane protein</topology>
    </subcellularLocation>
</comment>
<organism evidence="8 9">
    <name type="scientific">Rhinocladiella mackenziei CBS 650.93</name>
    <dbReference type="NCBI Taxonomy" id="1442369"/>
    <lineage>
        <taxon>Eukaryota</taxon>
        <taxon>Fungi</taxon>
        <taxon>Dikarya</taxon>
        <taxon>Ascomycota</taxon>
        <taxon>Pezizomycotina</taxon>
        <taxon>Eurotiomycetes</taxon>
        <taxon>Chaetothyriomycetidae</taxon>
        <taxon>Chaetothyriales</taxon>
        <taxon>Herpotrichiellaceae</taxon>
        <taxon>Rhinocladiella</taxon>
    </lineage>
</organism>
<evidence type="ECO:0000256" key="3">
    <source>
        <dbReference type="ARBA" id="ARBA00022989"/>
    </source>
</evidence>
<evidence type="ECO:0000313" key="8">
    <source>
        <dbReference type="EMBL" id="KIW99736.1"/>
    </source>
</evidence>
<dbReference type="GO" id="GO:0016020">
    <property type="term" value="C:membrane"/>
    <property type="evidence" value="ECO:0007669"/>
    <property type="project" value="UniProtKB-SubCell"/>
</dbReference>
<dbReference type="VEuPathDB" id="FungiDB:Z518_11149"/>
<dbReference type="RefSeq" id="XP_013266873.1">
    <property type="nucleotide sequence ID" value="XM_013411419.1"/>
</dbReference>
<feature type="transmembrane region" description="Helical" evidence="6">
    <location>
        <begin position="115"/>
        <end position="133"/>
    </location>
</feature>
<evidence type="ECO:0000256" key="4">
    <source>
        <dbReference type="ARBA" id="ARBA00023136"/>
    </source>
</evidence>